<evidence type="ECO:0000256" key="1">
    <source>
        <dbReference type="ARBA" id="ARBA00008857"/>
    </source>
</evidence>
<dbReference type="PROSITE" id="PS51898">
    <property type="entry name" value="TYR_RECOMBINASE"/>
    <property type="match status" value="1"/>
</dbReference>
<dbReference type="OrthoDB" id="892893at2"/>
<name>A0A1Q5ZT17_9SPHI</name>
<dbReference type="SUPFAM" id="SSF56349">
    <property type="entry name" value="DNA breaking-rejoining enzymes"/>
    <property type="match status" value="1"/>
</dbReference>
<reference evidence="5 6" key="1">
    <citation type="submission" date="2016-11" db="EMBL/GenBank/DDBJ databases">
        <title>Whole Genome Sequencing of Mucilaginibacter polytrichastri RG4-7(T) isolated from the moss sample.</title>
        <authorList>
            <person name="Li Y."/>
        </authorList>
    </citation>
    <scope>NUCLEOTIDE SEQUENCE [LARGE SCALE GENOMIC DNA]</scope>
    <source>
        <strain evidence="5 6">RG4-7</strain>
    </source>
</reference>
<dbReference type="PANTHER" id="PTHR30349:SF64">
    <property type="entry name" value="PROPHAGE INTEGRASE INTD-RELATED"/>
    <property type="match status" value="1"/>
</dbReference>
<dbReference type="InterPro" id="IPR035386">
    <property type="entry name" value="Arm-DNA-bind_5"/>
</dbReference>
<dbReference type="InterPro" id="IPR010998">
    <property type="entry name" value="Integrase_recombinase_N"/>
</dbReference>
<sequence>MHVKPRQTKVKQVKKQCLQICPQPYFIYLRGLNYKSMAEINFYLRNNTPNKETGILLYFSYNGTRLNICTVDRIDPKYWDSSNQKARQSKSFPTNAEFNTRLNNIKNKVQDIYRKYLNDNSQQQPLPATIKSLIMAGLFDQAEPLTNTSYTLISFAEHYINQIETNKRLSKTGKPLADSTKRIHKTHLAILKEFQATRRKPITFEDVTLDFYNDFKDHLTTVRKYSTNSIGKHIRTLKGILSDATETGKNTKLDFRSKRFLAPTEEVDNVYLNPTELTILYNYDLSQTPRLERVRDLFLVGCWTGLRFSDFNSISSKNIKDRYINIKTQKTGKEVVIPVHPTVSEIIKRYDGKTENSLPLPISNQKMNDYLKEIGKLVGFTEIIKRERTKAGKGVVINIPKFKHLTTHTARRSFATNAYNMGVPTLTIMAITGHKTETSFMKYIKVTPTEHASKLLAIWNDQPKLKIVS</sequence>
<dbReference type="GO" id="GO:0003677">
    <property type="term" value="F:DNA binding"/>
    <property type="evidence" value="ECO:0007669"/>
    <property type="project" value="UniProtKB-KW"/>
</dbReference>
<dbReference type="Pfam" id="PF17293">
    <property type="entry name" value="Arm-DNA-bind_5"/>
    <property type="match status" value="1"/>
</dbReference>
<keyword evidence="3" id="KW-0233">DNA recombination</keyword>
<evidence type="ECO:0000256" key="2">
    <source>
        <dbReference type="ARBA" id="ARBA00023125"/>
    </source>
</evidence>
<keyword evidence="2" id="KW-0238">DNA-binding</keyword>
<dbReference type="InterPro" id="IPR013762">
    <property type="entry name" value="Integrase-like_cat_sf"/>
</dbReference>
<dbReference type="InterPro" id="IPR050090">
    <property type="entry name" value="Tyrosine_recombinase_XerCD"/>
</dbReference>
<dbReference type="Gene3D" id="1.10.443.10">
    <property type="entry name" value="Intergrase catalytic core"/>
    <property type="match status" value="1"/>
</dbReference>
<dbReference type="InterPro" id="IPR011010">
    <property type="entry name" value="DNA_brk_join_enz"/>
</dbReference>
<evidence type="ECO:0000256" key="3">
    <source>
        <dbReference type="ARBA" id="ARBA00023172"/>
    </source>
</evidence>
<dbReference type="PANTHER" id="PTHR30349">
    <property type="entry name" value="PHAGE INTEGRASE-RELATED"/>
    <property type="match status" value="1"/>
</dbReference>
<dbReference type="InterPro" id="IPR002104">
    <property type="entry name" value="Integrase_catalytic"/>
</dbReference>
<comment type="caution">
    <text evidence="5">The sequence shown here is derived from an EMBL/GenBank/DDBJ whole genome shotgun (WGS) entry which is preliminary data.</text>
</comment>
<feature type="domain" description="Tyr recombinase" evidence="4">
    <location>
        <begin position="267"/>
        <end position="457"/>
    </location>
</feature>
<dbReference type="Pfam" id="PF00589">
    <property type="entry name" value="Phage_integrase"/>
    <property type="match status" value="1"/>
</dbReference>
<dbReference type="Proteomes" id="UP000186720">
    <property type="component" value="Unassembled WGS sequence"/>
</dbReference>
<dbReference type="STRING" id="1302689.RG47T_0352"/>
<dbReference type="CDD" id="cd01185">
    <property type="entry name" value="INTN1_C_like"/>
    <property type="match status" value="1"/>
</dbReference>
<dbReference type="AlphaFoldDB" id="A0A1Q5ZT17"/>
<organism evidence="5 6">
    <name type="scientific">Mucilaginibacter polytrichastri</name>
    <dbReference type="NCBI Taxonomy" id="1302689"/>
    <lineage>
        <taxon>Bacteria</taxon>
        <taxon>Pseudomonadati</taxon>
        <taxon>Bacteroidota</taxon>
        <taxon>Sphingobacteriia</taxon>
        <taxon>Sphingobacteriales</taxon>
        <taxon>Sphingobacteriaceae</taxon>
        <taxon>Mucilaginibacter</taxon>
    </lineage>
</organism>
<evidence type="ECO:0000259" key="4">
    <source>
        <dbReference type="PROSITE" id="PS51898"/>
    </source>
</evidence>
<accession>A0A1Q5ZT17</accession>
<evidence type="ECO:0000313" key="5">
    <source>
        <dbReference type="EMBL" id="OKS84914.1"/>
    </source>
</evidence>
<dbReference type="Pfam" id="PF13102">
    <property type="entry name" value="Phage_int_SAM_5"/>
    <property type="match status" value="1"/>
</dbReference>
<dbReference type="Gene3D" id="1.10.150.130">
    <property type="match status" value="1"/>
</dbReference>
<dbReference type="GO" id="GO:0006310">
    <property type="term" value="P:DNA recombination"/>
    <property type="evidence" value="ECO:0007669"/>
    <property type="project" value="UniProtKB-KW"/>
</dbReference>
<dbReference type="InterPro" id="IPR025269">
    <property type="entry name" value="SAM-like_dom"/>
</dbReference>
<dbReference type="EMBL" id="MPPL01000001">
    <property type="protein sequence ID" value="OKS84914.1"/>
    <property type="molecule type" value="Genomic_DNA"/>
</dbReference>
<gene>
    <name evidence="5" type="ORF">RG47T_0352</name>
</gene>
<comment type="similarity">
    <text evidence="1">Belongs to the 'phage' integrase family.</text>
</comment>
<protein>
    <recommendedName>
        <fullName evidence="4">Tyr recombinase domain-containing protein</fullName>
    </recommendedName>
</protein>
<dbReference type="GO" id="GO:0015074">
    <property type="term" value="P:DNA integration"/>
    <property type="evidence" value="ECO:0007669"/>
    <property type="project" value="InterPro"/>
</dbReference>
<evidence type="ECO:0000313" key="6">
    <source>
        <dbReference type="Proteomes" id="UP000186720"/>
    </source>
</evidence>
<keyword evidence="6" id="KW-1185">Reference proteome</keyword>
<proteinExistence type="inferred from homology"/>